<comment type="caution">
    <text evidence="3">The sequence shown here is derived from an EMBL/GenBank/DDBJ whole genome shotgun (WGS) entry which is preliminary data.</text>
</comment>
<dbReference type="PANTHER" id="PTHR33442">
    <property type="entry name" value="TRANS-3-HYDROXY-L-PROLINE DEHYDRATASE"/>
    <property type="match status" value="1"/>
</dbReference>
<dbReference type="Proteomes" id="UP001140560">
    <property type="component" value="Unassembled WGS sequence"/>
</dbReference>
<evidence type="ECO:0000313" key="3">
    <source>
        <dbReference type="EMBL" id="KAJ4376310.1"/>
    </source>
</evidence>
<name>A0A9W8YG02_9PLEO</name>
<dbReference type="PIRSF" id="PIRSF029792">
    <property type="entry name" value="Pro_racemase"/>
    <property type="match status" value="1"/>
</dbReference>
<dbReference type="EMBL" id="JAPEUY010000002">
    <property type="protein sequence ID" value="KAJ4376310.1"/>
    <property type="molecule type" value="Genomic_DNA"/>
</dbReference>
<sequence length="338" mass="36695">MRSLQTLSIVGCHAEGEVGDVIIGGIVNVPGKTMYEKMVHMQTHKDHVRNLVLNEPRGRLAMNTNLVLPPCNPEADVGFLIMESEEWAPMSGSNTICTTTVLLETGMLEMKEPTTHLKLDTAAGLVGVQAECEGGKCKSVTFDNVPAFVDKLDLQVDVPDLGTVTVDIAWGGMWLAICDAASVGLEVRKEHAKKLVDIGERIKTAVQKLYTPTHPENPGIRGVSTISFTEPLIEEGDRKVALNTVIVSPGRHDRSPCGTGTSARMAVLHVRGLLSIGQTFVHRSLIGSEFQCSITDTTRVGERNAVLSRVKGRAWITSHKQIVLDPEDPYPEGFRVGD</sequence>
<dbReference type="OrthoDB" id="6409228at2759"/>
<dbReference type="Gene3D" id="3.10.310.10">
    <property type="entry name" value="Diaminopimelate Epimerase, Chain A, domain 1"/>
    <property type="match status" value="2"/>
</dbReference>
<dbReference type="InterPro" id="IPR008794">
    <property type="entry name" value="Pro_racemase_fam"/>
</dbReference>
<gene>
    <name evidence="3" type="ORF">N0V83_001593</name>
</gene>
<proteinExistence type="inferred from homology"/>
<dbReference type="Pfam" id="PF05544">
    <property type="entry name" value="Pro_racemase"/>
    <property type="match status" value="1"/>
</dbReference>
<dbReference type="SFLD" id="SFLDS00028">
    <property type="entry name" value="Proline_Racemase"/>
    <property type="match status" value="1"/>
</dbReference>
<keyword evidence="4" id="KW-1185">Reference proteome</keyword>
<evidence type="ECO:0000313" key="4">
    <source>
        <dbReference type="Proteomes" id="UP001140560"/>
    </source>
</evidence>
<comment type="similarity">
    <text evidence="1">Belongs to the proline racemase family.</text>
</comment>
<evidence type="ECO:0000256" key="1">
    <source>
        <dbReference type="ARBA" id="ARBA00007529"/>
    </source>
</evidence>
<dbReference type="AlphaFoldDB" id="A0A9W8YG02"/>
<organism evidence="3 4">
    <name type="scientific">Neocucurbitaria cava</name>
    <dbReference type="NCBI Taxonomy" id="798079"/>
    <lineage>
        <taxon>Eukaryota</taxon>
        <taxon>Fungi</taxon>
        <taxon>Dikarya</taxon>
        <taxon>Ascomycota</taxon>
        <taxon>Pezizomycotina</taxon>
        <taxon>Dothideomycetes</taxon>
        <taxon>Pleosporomycetidae</taxon>
        <taxon>Pleosporales</taxon>
        <taxon>Pleosporineae</taxon>
        <taxon>Cucurbitariaceae</taxon>
        <taxon>Neocucurbitaria</taxon>
    </lineage>
</organism>
<dbReference type="SUPFAM" id="SSF54506">
    <property type="entry name" value="Diaminopimelate epimerase-like"/>
    <property type="match status" value="1"/>
</dbReference>
<dbReference type="GO" id="GO:0047580">
    <property type="term" value="F:4-hydroxyproline epimerase activity"/>
    <property type="evidence" value="ECO:0007669"/>
    <property type="project" value="TreeGrafter"/>
</dbReference>
<dbReference type="FunFam" id="3.10.310.10:FF:000005">
    <property type="entry name" value="Proline racemase"/>
    <property type="match status" value="1"/>
</dbReference>
<evidence type="ECO:0000256" key="2">
    <source>
        <dbReference type="PIRSR" id="PIRSR029792-1"/>
    </source>
</evidence>
<protein>
    <recommendedName>
        <fullName evidence="5">Proline racemase</fullName>
    </recommendedName>
</protein>
<evidence type="ECO:0008006" key="5">
    <source>
        <dbReference type="Google" id="ProtNLM"/>
    </source>
</evidence>
<dbReference type="PANTHER" id="PTHR33442:SF5">
    <property type="entry name" value="BIFUNCTIONAL TRANS-3-HYDROXY-L-PROLINE DEHYDRATASE_2-EPIMERASE"/>
    <property type="match status" value="1"/>
</dbReference>
<accession>A0A9W8YG02</accession>
<feature type="active site" description="Proton donor" evidence="2">
    <location>
        <position position="257"/>
    </location>
</feature>
<feature type="active site" description="Proton acceptor" evidence="2">
    <location>
        <position position="91"/>
    </location>
</feature>
<reference evidence="3" key="1">
    <citation type="submission" date="2022-10" db="EMBL/GenBank/DDBJ databases">
        <title>Tapping the CABI collections for fungal endophytes: first genome assemblies for Collariella, Neodidymelliopsis, Ascochyta clinopodiicola, Didymella pomorum, Didymosphaeria variabile, Neocosmospora piperis and Neocucurbitaria cava.</title>
        <authorList>
            <person name="Hill R."/>
        </authorList>
    </citation>
    <scope>NUCLEOTIDE SEQUENCE</scope>
    <source>
        <strain evidence="3">IMI 356814</strain>
    </source>
</reference>